<dbReference type="RefSeq" id="WP_146446872.1">
    <property type="nucleotide sequence ID" value="NZ_SJPR01000016.1"/>
</dbReference>
<comment type="caution">
    <text evidence="3">The sequence shown here is derived from an EMBL/GenBank/DDBJ whole genome shotgun (WGS) entry which is preliminary data.</text>
</comment>
<protein>
    <submittedName>
        <fullName evidence="3">Autotransporter-associated beta strand repeat protein</fullName>
    </submittedName>
</protein>
<name>A0A5C5ZVW4_9BACT</name>
<dbReference type="SUPFAM" id="SSF51126">
    <property type="entry name" value="Pectin lyase-like"/>
    <property type="match status" value="1"/>
</dbReference>
<keyword evidence="1 2" id="KW-0732">Signal</keyword>
<evidence type="ECO:0000256" key="2">
    <source>
        <dbReference type="SAM" id="SignalP"/>
    </source>
</evidence>
<feature type="signal peptide" evidence="2">
    <location>
        <begin position="1"/>
        <end position="27"/>
    </location>
</feature>
<dbReference type="Pfam" id="PF12951">
    <property type="entry name" value="PATR"/>
    <property type="match status" value="3"/>
</dbReference>
<organism evidence="3 4">
    <name type="scientific">Botrimarina colliarenosi</name>
    <dbReference type="NCBI Taxonomy" id="2528001"/>
    <lineage>
        <taxon>Bacteria</taxon>
        <taxon>Pseudomonadati</taxon>
        <taxon>Planctomycetota</taxon>
        <taxon>Planctomycetia</taxon>
        <taxon>Pirellulales</taxon>
        <taxon>Lacipirellulaceae</taxon>
        <taxon>Botrimarina</taxon>
    </lineage>
</organism>
<feature type="chain" id="PRO_5023118440" evidence="2">
    <location>
        <begin position="28"/>
        <end position="1343"/>
    </location>
</feature>
<proteinExistence type="predicted"/>
<dbReference type="EMBL" id="SJPR01000016">
    <property type="protein sequence ID" value="TWT91722.1"/>
    <property type="molecule type" value="Genomic_DNA"/>
</dbReference>
<dbReference type="OrthoDB" id="234264at2"/>
<keyword evidence="4" id="KW-1185">Reference proteome</keyword>
<evidence type="ECO:0000256" key="1">
    <source>
        <dbReference type="ARBA" id="ARBA00022729"/>
    </source>
</evidence>
<dbReference type="InterPro" id="IPR011050">
    <property type="entry name" value="Pectin_lyase_fold/virulence"/>
</dbReference>
<dbReference type="InterPro" id="IPR013425">
    <property type="entry name" value="Autotrns_rpt"/>
</dbReference>
<reference evidence="3 4" key="1">
    <citation type="submission" date="2019-02" db="EMBL/GenBank/DDBJ databases">
        <title>Deep-cultivation of Planctomycetes and their phenomic and genomic characterization uncovers novel biology.</title>
        <authorList>
            <person name="Wiegand S."/>
            <person name="Jogler M."/>
            <person name="Boedeker C."/>
            <person name="Pinto D."/>
            <person name="Vollmers J."/>
            <person name="Rivas-Marin E."/>
            <person name="Kohn T."/>
            <person name="Peeters S.H."/>
            <person name="Heuer A."/>
            <person name="Rast P."/>
            <person name="Oberbeckmann S."/>
            <person name="Bunk B."/>
            <person name="Jeske O."/>
            <person name="Meyerdierks A."/>
            <person name="Storesund J.E."/>
            <person name="Kallscheuer N."/>
            <person name="Luecker S."/>
            <person name="Lage O.M."/>
            <person name="Pohl T."/>
            <person name="Merkel B.J."/>
            <person name="Hornburger P."/>
            <person name="Mueller R.-W."/>
            <person name="Bruemmer F."/>
            <person name="Labrenz M."/>
            <person name="Spormann A.M."/>
            <person name="Op Den Camp H."/>
            <person name="Overmann J."/>
            <person name="Amann R."/>
            <person name="Jetten M.S.M."/>
            <person name="Mascher T."/>
            <person name="Medema M.H."/>
            <person name="Devos D.P."/>
            <person name="Kaster A.-K."/>
            <person name="Ovreas L."/>
            <person name="Rohde M."/>
            <person name="Galperin M.Y."/>
            <person name="Jogler C."/>
        </authorList>
    </citation>
    <scope>NUCLEOTIDE SEQUENCE [LARGE SCALE GENOMIC DNA]</scope>
    <source>
        <strain evidence="3 4">Pla108</strain>
    </source>
</reference>
<dbReference type="Proteomes" id="UP000317421">
    <property type="component" value="Unassembled WGS sequence"/>
</dbReference>
<sequence precursor="true">MTFYITHDLLRRTALFAAVLLASTAHAVIIGFEAEDGSSTTTSVTPTLGTDFTPAESDLSALGGAYLTRTGNASLTSPGSLTNVLSYDVDFAEAGEYDLYARLLVEVGVADDSFYYGNGFGAKDVATSSDWVRPNGLPDQGFPAATYFWINLSENIGAFPSGTPTTFTVDTPGIETIQFGGREDGLYFDAFAFGTSTDIFTDQQLNEAVTDTFNPPNEWGLAGGGDFNTAVNWTDGVVPTFDALFGTSITQNAEITLDNPGASLNSVTINNTSNQYTLAGPNALTLVASAQVSTSGTHVIAADVAGSVGLTKLGNGTLLLEGAKSYTGTTDVQVGTLRVSDLDAIDNQSSSALNIEAGATVVLDPGTTGTLAAQLTGASTIDSDATLRVNDAVSINRSNAGFGGVVRVDGGTLSVSNSNALGDGGQLNDRTVVQAGTDSKVALSGNVAITSEVLDFEGRSTDAPGLTSSGTNSWNGVIRGEGTSVDSQLNIESTSGTLTLNRLYAEDSNEQFSYVFSGAGNTTITGRISDADIDIDADIVTVKANDNVGVVKRGSGTLTIGYASAEENDYWFGPTVIEEGTLSVNASGGTVGELRSSSITVQSGGTLDVSAYTEYTQQIGQAITGSGSINAGSGNLRLIDVSNVAPGDAPGAVGELTVTSGTVTLPDLGLGGGGAWSFDVGNDSDASGDLLNVQNGSFTASTTGITFNVTPAHGHLDAGSRTIISHTGGANSGLNSATAQITDSNGNVLNTRQTVAVNGSTAGQVNVVVTGEEASRTWSGGVSGAWDTATSNWQGGDQQFRDLDHVTFNDSASTTNVNLAANRAPGSMTFANSAPYTFSGTGGIVGSGDINVTGTGEVTLGNSGNSFTGTTTIDAGSSLRMTTASTGSITNSGTLSLGTPQTINVMVQNGTESVGTGGYKVFAFEAEEFQSLTENAPGDTTWIVRNDIAGSSGAGADGEALYATETTTNTNTSTTNKNFVTYNMKFTEPGSYMWFFHGVSTDGGNAAPGADGDAGNDDSFYTVTGDMDSGNTDPAGLGSRVDNFGSARIAAEGVIPNSDGSLTYDWYRNGDSESNAGEFHRINVTQSDVDAGTIFNFKIGTREGGMTLDKFAFVADADFSTDPNFGTLTDADLAAASSVSTIQDTFTGAGSILDVNGDFTMTDGATLNMLLSSPNVHDQLNVSGLLSADGVLALDAAGNGFAAEAGDVFDIFAFDSVSGAFDDIQLPALALGLEWDTSNLLVTGELAVSALVLPGDYNADGFVNAADYTVWRDNVGTDIALANDLIGGTIGSAQYDQWSNNYGSSYESLAAASQAIPEPSSALLLSLIVAAVSSGFARRVGAQ</sequence>
<accession>A0A5C5ZVW4</accession>
<dbReference type="NCBIfam" id="TIGR02601">
    <property type="entry name" value="autotrns_rpt"/>
    <property type="match status" value="1"/>
</dbReference>
<evidence type="ECO:0000313" key="4">
    <source>
        <dbReference type="Proteomes" id="UP000317421"/>
    </source>
</evidence>
<gene>
    <name evidence="3" type="ORF">Pla108_42050</name>
</gene>
<evidence type="ECO:0000313" key="3">
    <source>
        <dbReference type="EMBL" id="TWT91722.1"/>
    </source>
</evidence>